<dbReference type="RefSeq" id="WP_154178838.1">
    <property type="nucleotide sequence ID" value="NZ_WJXZ01000015.1"/>
</dbReference>
<dbReference type="AlphaFoldDB" id="A0A7K0EUH2"/>
<evidence type="ECO:0008006" key="3">
    <source>
        <dbReference type="Google" id="ProtNLM"/>
    </source>
</evidence>
<name>A0A7K0EUH2_9BACT</name>
<dbReference type="Proteomes" id="UP000441754">
    <property type="component" value="Unassembled WGS sequence"/>
</dbReference>
<dbReference type="OrthoDB" id="9800168at2"/>
<evidence type="ECO:0000313" key="2">
    <source>
        <dbReference type="Proteomes" id="UP000441754"/>
    </source>
</evidence>
<organism evidence="1 2">
    <name type="scientific">Larkinella terrae</name>
    <dbReference type="NCBI Taxonomy" id="2025311"/>
    <lineage>
        <taxon>Bacteria</taxon>
        <taxon>Pseudomonadati</taxon>
        <taxon>Bacteroidota</taxon>
        <taxon>Cytophagia</taxon>
        <taxon>Cytophagales</taxon>
        <taxon>Spirosomataceae</taxon>
        <taxon>Larkinella</taxon>
    </lineage>
</organism>
<evidence type="ECO:0000313" key="1">
    <source>
        <dbReference type="EMBL" id="MRS65463.1"/>
    </source>
</evidence>
<comment type="caution">
    <text evidence="1">The sequence shown here is derived from an EMBL/GenBank/DDBJ whole genome shotgun (WGS) entry which is preliminary data.</text>
</comment>
<dbReference type="Pfam" id="PF14375">
    <property type="entry name" value="Cys_rich_CWC"/>
    <property type="match status" value="1"/>
</dbReference>
<reference evidence="1 2" key="1">
    <citation type="journal article" date="2018" name="Antonie Van Leeuwenhoek">
        <title>Larkinella terrae sp. nov., isolated from soil on Jeju Island, South Korea.</title>
        <authorList>
            <person name="Ten L.N."/>
            <person name="Jeon J."/>
            <person name="Park S.J."/>
            <person name="Park S."/>
            <person name="Lee S.Y."/>
            <person name="Kim M.K."/>
            <person name="Jung H.Y."/>
        </authorList>
    </citation>
    <scope>NUCLEOTIDE SEQUENCE [LARGE SCALE GENOMIC DNA]</scope>
    <source>
        <strain evidence="1 2">KCTC 52001</strain>
    </source>
</reference>
<accession>A0A7K0EUH2</accession>
<sequence length="70" mass="7879">METKAHKHEIVGCPRCGAVFECKVGSINLCQCVAVQLTDAQREYVRGLFSNCLCANCLQEVRTEYQQKVK</sequence>
<protein>
    <recommendedName>
        <fullName evidence="3">Cysteine-rich CWC family protein</fullName>
    </recommendedName>
</protein>
<keyword evidence="2" id="KW-1185">Reference proteome</keyword>
<dbReference type="EMBL" id="WJXZ01000015">
    <property type="protein sequence ID" value="MRS65463.1"/>
    <property type="molecule type" value="Genomic_DNA"/>
</dbReference>
<proteinExistence type="predicted"/>
<dbReference type="InterPro" id="IPR032720">
    <property type="entry name" value="Cys_rich_CWC"/>
</dbReference>
<gene>
    <name evidence="1" type="ORF">GJJ30_29500</name>
</gene>